<accession>A0A249WBD7</accession>
<organism evidence="1">
    <name type="scientific">Vibrio parahaemolyticus</name>
    <dbReference type="NCBI Taxonomy" id="670"/>
    <lineage>
        <taxon>Bacteria</taxon>
        <taxon>Pseudomonadati</taxon>
        <taxon>Pseudomonadota</taxon>
        <taxon>Gammaproteobacteria</taxon>
        <taxon>Vibrionales</taxon>
        <taxon>Vibrionaceae</taxon>
        <taxon>Vibrio</taxon>
    </lineage>
</organism>
<name>A0A249WBD7_VIBPH</name>
<dbReference type="Proteomes" id="UP000191946">
    <property type="component" value="Unassembled WGS sequence"/>
</dbReference>
<evidence type="ECO:0000313" key="2">
    <source>
        <dbReference type="EMBL" id="OQK01656.1"/>
    </source>
</evidence>
<proteinExistence type="predicted"/>
<sequence length="271" mass="32134">MVLNIEVEMKIALCFYGLVGSRADKNGNGISLDPSLAYKLNYENIIKDNDVDVFIHSWSKDFENELVSLYNPALHCIEEQRDFPQSSKIANNRDVIEIAYNVFSGLKRPTTIKSKIESNHKEAFRAFSRWYSNKRVLELKSEYEKTHNFKYDCVMVLRLDVGFYSKVDFSEYDMTYFYASNWNDYPTKDNNFKCNQKNNNLGKGFLDFWFFSNSDNMDEFSTLFDDIGKYHVCPHRSSYQHVTSFTDKIAYTMFRWNDFEMIRRKEFNSEL</sequence>
<dbReference type="EMBL" id="CP023248">
    <property type="protein sequence ID" value="ASZ53381.1"/>
    <property type="molecule type" value="Genomic_DNA"/>
</dbReference>
<dbReference type="EMBL" id="LHQV01000010">
    <property type="protein sequence ID" value="OQK01656.1"/>
    <property type="molecule type" value="Genomic_DNA"/>
</dbReference>
<evidence type="ECO:0000313" key="3">
    <source>
        <dbReference type="Proteomes" id="UP000191946"/>
    </source>
</evidence>
<gene>
    <name evidence="2" type="ORF">AKG60_07030</name>
    <name evidence="1" type="ORF">YA91_23835</name>
</gene>
<reference evidence="2 3" key="1">
    <citation type="submission" date="2015-08" db="EMBL/GenBank/DDBJ databases">
        <title>Draft Genome Sequences of Vibrio parahaemolyticus Strains.</title>
        <authorList>
            <person name="Gonzalez-Escalona N."/>
            <person name="DePaola A."/>
        </authorList>
    </citation>
    <scope>NUCLEOTIDE SEQUENCE [LARGE SCALE GENOMIC DNA]</scope>
    <source>
        <strain evidence="2 3">CFSAN001621</strain>
    </source>
</reference>
<keyword evidence="3" id="KW-1185">Reference proteome</keyword>
<dbReference type="AlphaFoldDB" id="A0A249WBD7"/>
<evidence type="ECO:0000313" key="1">
    <source>
        <dbReference type="EMBL" id="ASZ53381.1"/>
    </source>
</evidence>
<reference evidence="1" key="2">
    <citation type="submission" date="2017-09" db="EMBL/GenBank/DDBJ databases">
        <authorList>
            <person name="Ehlers B."/>
            <person name="Leendertz F.H."/>
        </authorList>
    </citation>
    <scope>NUCLEOTIDE SEQUENCE</scope>
    <source>
        <strain evidence="1">MAVP-26</strain>
    </source>
</reference>
<protein>
    <submittedName>
        <fullName evidence="1">Uncharacterized protein</fullName>
    </submittedName>
</protein>